<accession>A0AC61S2V0</accession>
<evidence type="ECO:0000313" key="2">
    <source>
        <dbReference type="Proteomes" id="UP000305401"/>
    </source>
</evidence>
<protein>
    <submittedName>
        <fullName evidence="1">Lytic transglycosylase domain-containing protein</fullName>
    </submittedName>
</protein>
<organism evidence="1 2">
    <name type="scientific">Muribaculum caecicola</name>
    <dbReference type="NCBI Taxonomy" id="3038144"/>
    <lineage>
        <taxon>Bacteria</taxon>
        <taxon>Pseudomonadati</taxon>
        <taxon>Bacteroidota</taxon>
        <taxon>Bacteroidia</taxon>
        <taxon>Bacteroidales</taxon>
        <taxon>Muribaculaceae</taxon>
        <taxon>Muribaculum</taxon>
    </lineage>
</organism>
<comment type="caution">
    <text evidence="1">The sequence shown here is derived from an EMBL/GenBank/DDBJ whole genome shotgun (WGS) entry which is preliminary data.</text>
</comment>
<sequence length="315" mass="36308">MTLMKINIFTFIAVQLLFVLPIGAFCQNSGFSRTVNPEIPYKTTFAGTSIDLDRVDMFERLDRELTSMTYTHGNTLLVIKRANKYFPTIIPILKKQGIPVDMVYLACIESMLNPRAYSAAKAAGIWQFIPSTAKRYGLEVNEYVDERYNLEKATNAACRYFKEALQKYGNWESVAASYNGGMGRISKELDAQGQTTAYNLYLVDETSRYMFRLLAMKMIMENPQKYGFHLTTDQIYQPVKTTQVKVSSPVLNWAEWAEKQGINYMQLREYNPWIRSKSLPNKLGKTYIVNIPDKSELKRSSQKKKIYNSNWVVDK</sequence>
<dbReference type="Proteomes" id="UP000305401">
    <property type="component" value="Unassembled WGS sequence"/>
</dbReference>
<gene>
    <name evidence="1" type="ORF">E5990_10180</name>
</gene>
<evidence type="ECO:0000313" key="1">
    <source>
        <dbReference type="EMBL" id="THG43450.1"/>
    </source>
</evidence>
<dbReference type="EMBL" id="SSTG01000181">
    <property type="protein sequence ID" value="THG43450.1"/>
    <property type="molecule type" value="Genomic_DNA"/>
</dbReference>
<proteinExistence type="predicted"/>
<reference evidence="1" key="1">
    <citation type="submission" date="2019-04" db="EMBL/GenBank/DDBJ databases">
        <title>Microbes associate with the intestines of laboratory mice.</title>
        <authorList>
            <person name="Navarre W."/>
            <person name="Wong E."/>
            <person name="Huang K.C."/>
            <person name="Tropini C."/>
            <person name="Ng K."/>
            <person name="Yu B."/>
        </authorList>
    </citation>
    <scope>NUCLEOTIDE SEQUENCE</scope>
    <source>
        <strain evidence="1">NM86_A22</strain>
    </source>
</reference>
<name>A0AC61S2V0_9BACT</name>
<keyword evidence="2" id="KW-1185">Reference proteome</keyword>